<protein>
    <recommendedName>
        <fullName evidence="6">Glutaredoxin domain-containing protein</fullName>
    </recommendedName>
</protein>
<organism evidence="7 8">
    <name type="scientific">Escallonia herrerae</name>
    <dbReference type="NCBI Taxonomy" id="1293975"/>
    <lineage>
        <taxon>Eukaryota</taxon>
        <taxon>Viridiplantae</taxon>
        <taxon>Streptophyta</taxon>
        <taxon>Embryophyta</taxon>
        <taxon>Tracheophyta</taxon>
        <taxon>Spermatophyta</taxon>
        <taxon>Magnoliopsida</taxon>
        <taxon>eudicotyledons</taxon>
        <taxon>Gunneridae</taxon>
        <taxon>Pentapetalae</taxon>
        <taxon>asterids</taxon>
        <taxon>campanulids</taxon>
        <taxon>Escalloniales</taxon>
        <taxon>Escalloniaceae</taxon>
        <taxon>Escallonia</taxon>
    </lineage>
</organism>
<feature type="compositionally biased region" description="Basic and acidic residues" evidence="5">
    <location>
        <begin position="143"/>
        <end position="152"/>
    </location>
</feature>
<evidence type="ECO:0000256" key="2">
    <source>
        <dbReference type="ARBA" id="ARBA00007568"/>
    </source>
</evidence>
<comment type="subcellular location">
    <subcellularLocation>
        <location evidence="1">Cytoplasm</location>
    </subcellularLocation>
</comment>
<evidence type="ECO:0000259" key="6">
    <source>
        <dbReference type="Pfam" id="PF00462"/>
    </source>
</evidence>
<dbReference type="CDD" id="cd03419">
    <property type="entry name" value="GRX_GRXh_1_2_like"/>
    <property type="match status" value="1"/>
</dbReference>
<dbReference type="Proteomes" id="UP001188597">
    <property type="component" value="Unassembled WGS sequence"/>
</dbReference>
<keyword evidence="3" id="KW-0963">Cytoplasm</keyword>
<evidence type="ECO:0000256" key="3">
    <source>
        <dbReference type="ARBA" id="ARBA00022490"/>
    </source>
</evidence>
<dbReference type="Gene3D" id="3.40.30.10">
    <property type="entry name" value="Glutaredoxin"/>
    <property type="match status" value="1"/>
</dbReference>
<dbReference type="AlphaFoldDB" id="A0AA89ASB1"/>
<feature type="region of interest" description="Disordered" evidence="5">
    <location>
        <begin position="130"/>
        <end position="152"/>
    </location>
</feature>
<reference evidence="7" key="1">
    <citation type="submission" date="2022-12" db="EMBL/GenBank/DDBJ databases">
        <title>Draft genome assemblies for two species of Escallonia (Escalloniales).</title>
        <authorList>
            <person name="Chanderbali A."/>
            <person name="Dervinis C."/>
            <person name="Anghel I."/>
            <person name="Soltis D."/>
            <person name="Soltis P."/>
            <person name="Zapata F."/>
        </authorList>
    </citation>
    <scope>NUCLEOTIDE SEQUENCE</scope>
    <source>
        <strain evidence="7">UCBG64.0493</strain>
        <tissue evidence="7">Leaf</tissue>
    </source>
</reference>
<dbReference type="SUPFAM" id="SSF52833">
    <property type="entry name" value="Thioredoxin-like"/>
    <property type="match status" value="1"/>
</dbReference>
<name>A0AA89ASB1_9ASTE</name>
<evidence type="ECO:0000256" key="1">
    <source>
        <dbReference type="ARBA" id="ARBA00004496"/>
    </source>
</evidence>
<dbReference type="Pfam" id="PF00462">
    <property type="entry name" value="Glutaredoxin"/>
    <property type="match status" value="1"/>
</dbReference>
<dbReference type="EMBL" id="JAVXUP010001315">
    <property type="protein sequence ID" value="KAK3013215.1"/>
    <property type="molecule type" value="Genomic_DNA"/>
</dbReference>
<sequence>MLPFRYSTIEINNSKARIILADRNLLLTLEINIKCAMHSSKKRGRHQVDVATWNLPTKSVTSFPWPTVPVTLDIASPPFDVKVFLPPPPKSHDKILANSSPSFPSSSAIITKHTMQEALPYKAWPATTSATSGGGTASLESPLNHDDTSKNDTSVHRLVSENRVIVFGRRGCCMCHVVKRLLLGHGVNPTISGFDDQDEGAVIDELSRIAGEEERPQFPVVFVGGKLFGGLEKVMAAHISGELVPVLKKAGALWL</sequence>
<dbReference type="NCBIfam" id="TIGR02189">
    <property type="entry name" value="GlrX-like_plant"/>
    <property type="match status" value="1"/>
</dbReference>
<gene>
    <name evidence="7" type="ORF">RJ639_009756</name>
</gene>
<feature type="domain" description="Glutaredoxin" evidence="6">
    <location>
        <begin position="164"/>
        <end position="227"/>
    </location>
</feature>
<comment type="similarity">
    <text evidence="2">Belongs to the glutaredoxin family. CC-type subfamily.</text>
</comment>
<evidence type="ECO:0000256" key="4">
    <source>
        <dbReference type="ARBA" id="ARBA00023284"/>
    </source>
</evidence>
<comment type="caution">
    <text evidence="7">The sequence shown here is derived from an EMBL/GenBank/DDBJ whole genome shotgun (WGS) entry which is preliminary data.</text>
</comment>
<dbReference type="InterPro" id="IPR036249">
    <property type="entry name" value="Thioredoxin-like_sf"/>
</dbReference>
<evidence type="ECO:0000313" key="7">
    <source>
        <dbReference type="EMBL" id="KAK3013215.1"/>
    </source>
</evidence>
<keyword evidence="4" id="KW-0676">Redox-active center</keyword>
<dbReference type="InterPro" id="IPR011905">
    <property type="entry name" value="GlrX-like_pln_2"/>
</dbReference>
<evidence type="ECO:0000256" key="5">
    <source>
        <dbReference type="SAM" id="MobiDB-lite"/>
    </source>
</evidence>
<accession>A0AA89ASB1</accession>
<evidence type="ECO:0000313" key="8">
    <source>
        <dbReference type="Proteomes" id="UP001188597"/>
    </source>
</evidence>
<dbReference type="GO" id="GO:0005737">
    <property type="term" value="C:cytoplasm"/>
    <property type="evidence" value="ECO:0007669"/>
    <property type="project" value="UniProtKB-SubCell"/>
</dbReference>
<dbReference type="InterPro" id="IPR002109">
    <property type="entry name" value="Glutaredoxin"/>
</dbReference>
<proteinExistence type="inferred from homology"/>
<dbReference type="PROSITE" id="PS51354">
    <property type="entry name" value="GLUTAREDOXIN_2"/>
    <property type="match status" value="1"/>
</dbReference>
<keyword evidence="8" id="KW-1185">Reference proteome</keyword>
<dbReference type="PANTHER" id="PTHR10168">
    <property type="entry name" value="GLUTAREDOXIN"/>
    <property type="match status" value="1"/>
</dbReference>